<accession>A0A5C6BZQ1</accession>
<name>A0A5C6BZQ1_9BACT</name>
<reference evidence="1 2" key="1">
    <citation type="submission" date="2019-02" db="EMBL/GenBank/DDBJ databases">
        <title>Deep-cultivation of Planctomycetes and their phenomic and genomic characterization uncovers novel biology.</title>
        <authorList>
            <person name="Wiegand S."/>
            <person name="Jogler M."/>
            <person name="Boedeker C."/>
            <person name="Pinto D."/>
            <person name="Vollmers J."/>
            <person name="Rivas-Marin E."/>
            <person name="Kohn T."/>
            <person name="Peeters S.H."/>
            <person name="Heuer A."/>
            <person name="Rast P."/>
            <person name="Oberbeckmann S."/>
            <person name="Bunk B."/>
            <person name="Jeske O."/>
            <person name="Meyerdierks A."/>
            <person name="Storesund J.E."/>
            <person name="Kallscheuer N."/>
            <person name="Luecker S."/>
            <person name="Lage O.M."/>
            <person name="Pohl T."/>
            <person name="Merkel B.J."/>
            <person name="Hornburger P."/>
            <person name="Mueller R.-W."/>
            <person name="Bruemmer F."/>
            <person name="Labrenz M."/>
            <person name="Spormann A.M."/>
            <person name="Op Den Camp H."/>
            <person name="Overmann J."/>
            <person name="Amann R."/>
            <person name="Jetten M.S.M."/>
            <person name="Mascher T."/>
            <person name="Medema M.H."/>
            <person name="Devos D.P."/>
            <person name="Kaster A.-K."/>
            <person name="Ovreas L."/>
            <person name="Rohde M."/>
            <person name="Galperin M.Y."/>
            <person name="Jogler C."/>
        </authorList>
    </citation>
    <scope>NUCLEOTIDE SEQUENCE [LARGE SCALE GENOMIC DNA]</scope>
    <source>
        <strain evidence="1 2">Pla52o</strain>
    </source>
</reference>
<evidence type="ECO:0000313" key="2">
    <source>
        <dbReference type="Proteomes" id="UP000316304"/>
    </source>
</evidence>
<sequence>MSSHWLGQRICHASLRHVRSEVTAESLGLKKQPGLSFVNNERLATQAYGATGFSVMPRKSSSQFFKLGSALNTATLVSWGSVIVPSLTCR</sequence>
<protein>
    <submittedName>
        <fullName evidence="1">Uncharacterized protein</fullName>
    </submittedName>
</protein>
<proteinExistence type="predicted"/>
<keyword evidence="2" id="KW-1185">Reference proteome</keyword>
<dbReference type="Proteomes" id="UP000316304">
    <property type="component" value="Unassembled WGS sequence"/>
</dbReference>
<organism evidence="1 2">
    <name type="scientific">Novipirellula galeiformis</name>
    <dbReference type="NCBI Taxonomy" id="2528004"/>
    <lineage>
        <taxon>Bacteria</taxon>
        <taxon>Pseudomonadati</taxon>
        <taxon>Planctomycetota</taxon>
        <taxon>Planctomycetia</taxon>
        <taxon>Pirellulales</taxon>
        <taxon>Pirellulaceae</taxon>
        <taxon>Novipirellula</taxon>
    </lineage>
</organism>
<gene>
    <name evidence="1" type="ORF">Pla52o_53520</name>
</gene>
<evidence type="ECO:0000313" key="1">
    <source>
        <dbReference type="EMBL" id="TWU17177.1"/>
    </source>
</evidence>
<dbReference type="EMBL" id="SJPT01000014">
    <property type="protein sequence ID" value="TWU17177.1"/>
    <property type="molecule type" value="Genomic_DNA"/>
</dbReference>
<dbReference type="AlphaFoldDB" id="A0A5C6BZQ1"/>
<comment type="caution">
    <text evidence="1">The sequence shown here is derived from an EMBL/GenBank/DDBJ whole genome shotgun (WGS) entry which is preliminary data.</text>
</comment>